<dbReference type="KEGG" id="dov:DSCO28_15560"/>
<reference evidence="2 3" key="1">
    <citation type="submission" date="2019-11" db="EMBL/GenBank/DDBJ databases">
        <title>Comparative genomics of hydrocarbon-degrading Desulfosarcina strains.</title>
        <authorList>
            <person name="Watanabe M."/>
            <person name="Kojima H."/>
            <person name="Fukui M."/>
        </authorList>
    </citation>
    <scope>NUCLEOTIDE SEQUENCE [LARGE SCALE GENOMIC DNA]</scope>
    <source>
        <strain evidence="2 3">28bB2T</strain>
    </source>
</reference>
<proteinExistence type="predicted"/>
<sequence length="410" mass="44619">MTNNSSLSKMKILDFTGELGPYAAKLFVGVGADVIHLEPISGDPLRRTGPFYKDQPGPSRSLQFLYYNAGKRSLSLDITREAGKDIFLDLCKDADLLLESFAPGYLSGLGLGYDVLSAVNPRLVQTAITPFGSSGPYADYPGCDLTCSALSGFTFLAGVNGEKPVRAPDNQAYQTAAAHAAVASGIALLFAKKTGVGQFVDIACMESVASAHENAAQFWDLEGVIRRSAFGTLAGGGVFRCKDGYIAIVAIMGTNKVMWDPFVNWMREEGVDGWETFDDACWLDPDYRAHPDNFETFRRIFEGYACRHTKLYLYEKGQSFRVATTPVSNGKDLYENPQLNATGFFETVHHADLDAELTFPGAPYTFGEIAWTFGNAAPLPGEHTADILGEIGYTRQAIETYEKEGVIYAG</sequence>
<dbReference type="RefSeq" id="WP_155321800.1">
    <property type="nucleotide sequence ID" value="NZ_AP021876.1"/>
</dbReference>
<dbReference type="Proteomes" id="UP000425960">
    <property type="component" value="Chromosome"/>
</dbReference>
<dbReference type="EMBL" id="AP021876">
    <property type="protein sequence ID" value="BBO80990.1"/>
    <property type="molecule type" value="Genomic_DNA"/>
</dbReference>
<dbReference type="InterPro" id="IPR023606">
    <property type="entry name" value="CoA-Trfase_III_dom_1_sf"/>
</dbReference>
<dbReference type="PANTHER" id="PTHR48207">
    <property type="entry name" value="SUCCINATE--HYDROXYMETHYLGLUTARATE COA-TRANSFERASE"/>
    <property type="match status" value="1"/>
</dbReference>
<gene>
    <name evidence="2" type="ORF">DSCO28_15560</name>
</gene>
<evidence type="ECO:0000256" key="1">
    <source>
        <dbReference type="ARBA" id="ARBA00022679"/>
    </source>
</evidence>
<dbReference type="Gene3D" id="3.30.1540.10">
    <property type="entry name" value="formyl-coa transferase, domain 3"/>
    <property type="match status" value="1"/>
</dbReference>
<organism evidence="2 3">
    <name type="scientific">Desulfosarcina ovata subsp. sediminis</name>
    <dbReference type="NCBI Taxonomy" id="885957"/>
    <lineage>
        <taxon>Bacteria</taxon>
        <taxon>Pseudomonadati</taxon>
        <taxon>Thermodesulfobacteriota</taxon>
        <taxon>Desulfobacteria</taxon>
        <taxon>Desulfobacterales</taxon>
        <taxon>Desulfosarcinaceae</taxon>
        <taxon>Desulfosarcina</taxon>
    </lineage>
</organism>
<protein>
    <submittedName>
        <fullName evidence="2">CoA transferase</fullName>
    </submittedName>
</protein>
<dbReference type="Pfam" id="PF02515">
    <property type="entry name" value="CoA_transf_3"/>
    <property type="match status" value="1"/>
</dbReference>
<dbReference type="SUPFAM" id="SSF89796">
    <property type="entry name" value="CoA-transferase family III (CaiB/BaiF)"/>
    <property type="match status" value="1"/>
</dbReference>
<accession>A0A5K7ZPP1</accession>
<keyword evidence="1 2" id="KW-0808">Transferase</keyword>
<evidence type="ECO:0000313" key="3">
    <source>
        <dbReference type="Proteomes" id="UP000425960"/>
    </source>
</evidence>
<dbReference type="InterPro" id="IPR050483">
    <property type="entry name" value="CoA-transferase_III_domain"/>
</dbReference>
<dbReference type="AlphaFoldDB" id="A0A5K7ZPP1"/>
<dbReference type="Gene3D" id="3.40.50.10540">
    <property type="entry name" value="Crotonobetainyl-coa:carnitine coa-transferase, domain 1"/>
    <property type="match status" value="1"/>
</dbReference>
<dbReference type="GO" id="GO:0008410">
    <property type="term" value="F:CoA-transferase activity"/>
    <property type="evidence" value="ECO:0007669"/>
    <property type="project" value="TreeGrafter"/>
</dbReference>
<dbReference type="PANTHER" id="PTHR48207:SF3">
    <property type="entry name" value="SUCCINATE--HYDROXYMETHYLGLUTARATE COA-TRANSFERASE"/>
    <property type="match status" value="1"/>
</dbReference>
<name>A0A5K7ZPP1_9BACT</name>
<dbReference type="InterPro" id="IPR003673">
    <property type="entry name" value="CoA-Trfase_fam_III"/>
</dbReference>
<evidence type="ECO:0000313" key="2">
    <source>
        <dbReference type="EMBL" id="BBO80990.1"/>
    </source>
</evidence>
<dbReference type="InterPro" id="IPR044855">
    <property type="entry name" value="CoA-Trfase_III_dom3_sf"/>
</dbReference>